<keyword evidence="5" id="KW-0808">Transferase</keyword>
<evidence type="ECO:0000259" key="10">
    <source>
        <dbReference type="PROSITE" id="PS50109"/>
    </source>
</evidence>
<dbReference type="Pfam" id="PF00672">
    <property type="entry name" value="HAMP"/>
    <property type="match status" value="1"/>
</dbReference>
<accession>A0A6G7PYL5</accession>
<proteinExistence type="predicted"/>
<dbReference type="CDD" id="cd00082">
    <property type="entry name" value="HisKA"/>
    <property type="match status" value="1"/>
</dbReference>
<keyword evidence="13" id="KW-1185">Reference proteome</keyword>
<dbReference type="SUPFAM" id="SSF55874">
    <property type="entry name" value="ATPase domain of HSP90 chaperone/DNA topoisomerase II/histidine kinase"/>
    <property type="match status" value="1"/>
</dbReference>
<dbReference type="Gene3D" id="6.10.340.10">
    <property type="match status" value="1"/>
</dbReference>
<evidence type="ECO:0000313" key="13">
    <source>
        <dbReference type="Proteomes" id="UP000502179"/>
    </source>
</evidence>
<keyword evidence="9" id="KW-0472">Membrane</keyword>
<keyword evidence="6" id="KW-0418">Kinase</keyword>
<dbReference type="InterPro" id="IPR050736">
    <property type="entry name" value="Sensor_HK_Regulatory"/>
</dbReference>
<evidence type="ECO:0000256" key="4">
    <source>
        <dbReference type="ARBA" id="ARBA00022553"/>
    </source>
</evidence>
<gene>
    <name evidence="12" type="ORF">G4V39_10670</name>
</gene>
<dbReference type="GO" id="GO:0000155">
    <property type="term" value="F:phosphorelay sensor kinase activity"/>
    <property type="evidence" value="ECO:0007669"/>
    <property type="project" value="InterPro"/>
</dbReference>
<dbReference type="PANTHER" id="PTHR43711">
    <property type="entry name" value="TWO-COMPONENT HISTIDINE KINASE"/>
    <property type="match status" value="1"/>
</dbReference>
<evidence type="ECO:0000256" key="7">
    <source>
        <dbReference type="ARBA" id="ARBA00023012"/>
    </source>
</evidence>
<dbReference type="CDD" id="cd06225">
    <property type="entry name" value="HAMP"/>
    <property type="match status" value="1"/>
</dbReference>
<dbReference type="KEGG" id="tav:G4V39_10670"/>
<dbReference type="InterPro" id="IPR021796">
    <property type="entry name" value="Tll0287-like_dom"/>
</dbReference>
<dbReference type="InterPro" id="IPR003594">
    <property type="entry name" value="HATPase_dom"/>
</dbReference>
<feature type="transmembrane region" description="Helical" evidence="9">
    <location>
        <begin position="185"/>
        <end position="210"/>
    </location>
</feature>
<dbReference type="SMART" id="SM00387">
    <property type="entry name" value="HATPase_c"/>
    <property type="match status" value="1"/>
</dbReference>
<evidence type="ECO:0000259" key="11">
    <source>
        <dbReference type="PROSITE" id="PS50885"/>
    </source>
</evidence>
<feature type="transmembrane region" description="Helical" evidence="9">
    <location>
        <begin position="12"/>
        <end position="31"/>
    </location>
</feature>
<dbReference type="Gene3D" id="1.10.287.130">
    <property type="match status" value="1"/>
</dbReference>
<dbReference type="Pfam" id="PF02518">
    <property type="entry name" value="HATPase_c"/>
    <property type="match status" value="1"/>
</dbReference>
<dbReference type="InterPro" id="IPR036097">
    <property type="entry name" value="HisK_dim/P_sf"/>
</dbReference>
<keyword evidence="9" id="KW-1133">Transmembrane helix</keyword>
<keyword evidence="7" id="KW-0902">Two-component regulatory system</keyword>
<feature type="coiled-coil region" evidence="8">
    <location>
        <begin position="252"/>
        <end position="286"/>
    </location>
</feature>
<keyword evidence="4" id="KW-0597">Phosphoprotein</keyword>
<name>A0A6G7PYL5_9BACT</name>
<dbReference type="Pfam" id="PF00512">
    <property type="entry name" value="HisKA"/>
    <property type="match status" value="1"/>
</dbReference>
<evidence type="ECO:0000256" key="9">
    <source>
        <dbReference type="SAM" id="Phobius"/>
    </source>
</evidence>
<dbReference type="PROSITE" id="PS50109">
    <property type="entry name" value="HIS_KIN"/>
    <property type="match status" value="1"/>
</dbReference>
<dbReference type="PROSITE" id="PS50885">
    <property type="entry name" value="HAMP"/>
    <property type="match status" value="1"/>
</dbReference>
<dbReference type="SUPFAM" id="SSF158472">
    <property type="entry name" value="HAMP domain-like"/>
    <property type="match status" value="1"/>
</dbReference>
<dbReference type="GO" id="GO:0016020">
    <property type="term" value="C:membrane"/>
    <property type="evidence" value="ECO:0007669"/>
    <property type="project" value="UniProtKB-SubCell"/>
</dbReference>
<feature type="domain" description="HAMP" evidence="11">
    <location>
        <begin position="208"/>
        <end position="260"/>
    </location>
</feature>
<dbReference type="AlphaFoldDB" id="A0A6G7PYL5"/>
<evidence type="ECO:0000256" key="1">
    <source>
        <dbReference type="ARBA" id="ARBA00000085"/>
    </source>
</evidence>
<evidence type="ECO:0000256" key="2">
    <source>
        <dbReference type="ARBA" id="ARBA00004370"/>
    </source>
</evidence>
<keyword evidence="9" id="KW-0812">Transmembrane</keyword>
<dbReference type="SMART" id="SM00304">
    <property type="entry name" value="HAMP"/>
    <property type="match status" value="1"/>
</dbReference>
<evidence type="ECO:0000313" key="12">
    <source>
        <dbReference type="EMBL" id="QIJ72710.1"/>
    </source>
</evidence>
<dbReference type="Pfam" id="PF11845">
    <property type="entry name" value="Tll0287-like"/>
    <property type="match status" value="1"/>
</dbReference>
<evidence type="ECO:0000256" key="6">
    <source>
        <dbReference type="ARBA" id="ARBA00022777"/>
    </source>
</evidence>
<comment type="catalytic activity">
    <reaction evidence="1">
        <text>ATP + protein L-histidine = ADP + protein N-phospho-L-histidine.</text>
        <dbReference type="EC" id="2.7.13.3"/>
    </reaction>
</comment>
<feature type="domain" description="Histidine kinase" evidence="10">
    <location>
        <begin position="293"/>
        <end position="504"/>
    </location>
</feature>
<dbReference type="FunFam" id="3.30.565.10:FF:000006">
    <property type="entry name" value="Sensor histidine kinase WalK"/>
    <property type="match status" value="1"/>
</dbReference>
<dbReference type="SMART" id="SM00388">
    <property type="entry name" value="HisKA"/>
    <property type="match status" value="1"/>
</dbReference>
<comment type="subcellular location">
    <subcellularLocation>
        <location evidence="2">Membrane</location>
    </subcellularLocation>
</comment>
<dbReference type="Gene3D" id="3.30.565.10">
    <property type="entry name" value="Histidine kinase-like ATPase, C-terminal domain"/>
    <property type="match status" value="1"/>
</dbReference>
<dbReference type="EMBL" id="CP048877">
    <property type="protein sequence ID" value="QIJ72710.1"/>
    <property type="molecule type" value="Genomic_DNA"/>
</dbReference>
<evidence type="ECO:0000256" key="8">
    <source>
        <dbReference type="SAM" id="Coils"/>
    </source>
</evidence>
<reference evidence="12 13" key="1">
    <citation type="submission" date="2020-02" db="EMBL/GenBank/DDBJ databases">
        <title>Genome analysis of Thermosulfuriphilus ammonigenes ST65T, an anaerobic thermophilic chemolithoautotrophic bacterium isolated from a deep-sea hydrothermal vent.</title>
        <authorList>
            <person name="Slobodkina G."/>
            <person name="Allioux M."/>
            <person name="Merkel A."/>
            <person name="Alain K."/>
            <person name="Jebbar M."/>
            <person name="Slobodkin A."/>
        </authorList>
    </citation>
    <scope>NUCLEOTIDE SEQUENCE [LARGE SCALE GENOMIC DNA]</scope>
    <source>
        <strain evidence="12 13">ST65</strain>
    </source>
</reference>
<keyword evidence="8" id="KW-0175">Coiled coil</keyword>
<evidence type="ECO:0000256" key="5">
    <source>
        <dbReference type="ARBA" id="ARBA00022679"/>
    </source>
</evidence>
<dbReference type="PRINTS" id="PR00344">
    <property type="entry name" value="BCTRLSENSOR"/>
</dbReference>
<dbReference type="InterPro" id="IPR004358">
    <property type="entry name" value="Sig_transdc_His_kin-like_C"/>
</dbReference>
<dbReference type="Proteomes" id="UP000502179">
    <property type="component" value="Chromosome"/>
</dbReference>
<dbReference type="SUPFAM" id="SSF47384">
    <property type="entry name" value="Homodimeric domain of signal transducing histidine kinase"/>
    <property type="match status" value="1"/>
</dbReference>
<protein>
    <recommendedName>
        <fullName evidence="3">histidine kinase</fullName>
        <ecNumber evidence="3">2.7.13.3</ecNumber>
    </recommendedName>
</protein>
<dbReference type="InterPro" id="IPR003660">
    <property type="entry name" value="HAMP_dom"/>
</dbReference>
<dbReference type="InterPro" id="IPR005467">
    <property type="entry name" value="His_kinase_dom"/>
</dbReference>
<dbReference type="EC" id="2.7.13.3" evidence="3"/>
<evidence type="ECO:0000256" key="3">
    <source>
        <dbReference type="ARBA" id="ARBA00012438"/>
    </source>
</evidence>
<sequence length="507" mass="58578">MPFFSVSKKIILSIIIILGLLGALFFFWFALEEERFLVQEMKNQAQAIYYYIDMTRQWISGHGGIYVKKENHFLLLTPSHFTKEIATFAQHKIPYQIRVAVINAQNPNHRPDEFEKEAIRRLQNGQKEVWKIINAPEPIFRYAAPLRFSQECLSCHSEFKNNIQGCISIGIPATNAFKEFRKKKFFLGVYIASTLVVVLAGLIVVIRFFLLDPLEDLIDAFRRVEEGDLKTKISLERGQEWRRLAKSFNRMVEKLASHQKELEIKIQEATQELKSAYEELKRIERYKSEFFSNITHDLKTPLTSIKLATEILMRKDKRDDPQLFIIQKNAEKLTSMINNLLNYSKIESGRIKLNIKREDLIELLDDVIFTVQPLAQDKGVRLELKAPETPVMVPFDKERMFQVFLNLLANAVKFSPREASVVISVDQRPDSVVVSVEDYGPGIPEEEWPRIFEKFYRGSETKSDGMGLGLAICRGILQAHGGEIWISKPNHAGIIFNVRLPLRSDNE</sequence>
<dbReference type="InterPro" id="IPR003661">
    <property type="entry name" value="HisK_dim/P_dom"/>
</dbReference>
<dbReference type="PANTHER" id="PTHR43711:SF31">
    <property type="entry name" value="HISTIDINE KINASE"/>
    <property type="match status" value="1"/>
</dbReference>
<dbReference type="InterPro" id="IPR036890">
    <property type="entry name" value="HATPase_C_sf"/>
</dbReference>
<organism evidence="12 13">
    <name type="scientific">Thermosulfuriphilus ammonigenes</name>
    <dbReference type="NCBI Taxonomy" id="1936021"/>
    <lineage>
        <taxon>Bacteria</taxon>
        <taxon>Pseudomonadati</taxon>
        <taxon>Thermodesulfobacteriota</taxon>
        <taxon>Thermodesulfobacteria</taxon>
        <taxon>Thermodesulfobacteriales</taxon>
        <taxon>Thermodesulfobacteriaceae</taxon>
        <taxon>Thermosulfuriphilus</taxon>
    </lineage>
</organism>
<dbReference type="CDD" id="cd00075">
    <property type="entry name" value="HATPase"/>
    <property type="match status" value="1"/>
</dbReference>